<dbReference type="EMBL" id="AGNK02004396">
    <property type="status" value="NOT_ANNOTATED_CDS"/>
    <property type="molecule type" value="Genomic_DNA"/>
</dbReference>
<sequence length="97" mass="11573">MYFASAIDQKGQFCNVKNTSLFPTNCNTGKRFGICHIQFYLLHFLDLQNSYERTQVTAYLQHICRLREELWPLLPPRELELELPEKICRLWGTPRRI</sequence>
<proteinExistence type="predicted"/>
<evidence type="ECO:0000313" key="1">
    <source>
        <dbReference type="EnsemblPlants" id="KQK97761"/>
    </source>
</evidence>
<accession>K3YB51</accession>
<dbReference type="Gramene" id="KQK97761">
    <property type="protein sequence ID" value="KQK97761"/>
    <property type="gene ID" value="SETIT_011445mg"/>
</dbReference>
<dbReference type="AlphaFoldDB" id="K3YB51"/>
<dbReference type="InParanoid" id="K3YB51"/>
<reference evidence="2" key="1">
    <citation type="journal article" date="2012" name="Nat. Biotechnol.">
        <title>Reference genome sequence of the model plant Setaria.</title>
        <authorList>
            <person name="Bennetzen J.L."/>
            <person name="Schmutz J."/>
            <person name="Wang H."/>
            <person name="Percifield R."/>
            <person name="Hawkins J."/>
            <person name="Pontaroli A.C."/>
            <person name="Estep M."/>
            <person name="Feng L."/>
            <person name="Vaughn J.N."/>
            <person name="Grimwood J."/>
            <person name="Jenkins J."/>
            <person name="Barry K."/>
            <person name="Lindquist E."/>
            <person name="Hellsten U."/>
            <person name="Deshpande S."/>
            <person name="Wang X."/>
            <person name="Wu X."/>
            <person name="Mitros T."/>
            <person name="Triplett J."/>
            <person name="Yang X."/>
            <person name="Ye C.Y."/>
            <person name="Mauro-Herrera M."/>
            <person name="Wang L."/>
            <person name="Li P."/>
            <person name="Sharma M."/>
            <person name="Sharma R."/>
            <person name="Ronald P.C."/>
            <person name="Panaud O."/>
            <person name="Kellogg E.A."/>
            <person name="Brutnell T.P."/>
            <person name="Doust A.N."/>
            <person name="Tuskan G.A."/>
            <person name="Rokhsar D."/>
            <person name="Devos K.M."/>
        </authorList>
    </citation>
    <scope>NUCLEOTIDE SEQUENCE [LARGE SCALE GENOMIC DNA]</scope>
    <source>
        <strain evidence="2">cv. Yugu1</strain>
    </source>
</reference>
<reference evidence="1" key="2">
    <citation type="submission" date="2018-08" db="UniProtKB">
        <authorList>
            <consortium name="EnsemblPlants"/>
        </authorList>
    </citation>
    <scope>IDENTIFICATION</scope>
    <source>
        <strain evidence="1">Yugu1</strain>
    </source>
</reference>
<organism evidence="1 2">
    <name type="scientific">Setaria italica</name>
    <name type="common">Foxtail millet</name>
    <name type="synonym">Panicum italicum</name>
    <dbReference type="NCBI Taxonomy" id="4555"/>
    <lineage>
        <taxon>Eukaryota</taxon>
        <taxon>Viridiplantae</taxon>
        <taxon>Streptophyta</taxon>
        <taxon>Embryophyta</taxon>
        <taxon>Tracheophyta</taxon>
        <taxon>Spermatophyta</taxon>
        <taxon>Magnoliopsida</taxon>
        <taxon>Liliopsida</taxon>
        <taxon>Poales</taxon>
        <taxon>Poaceae</taxon>
        <taxon>PACMAD clade</taxon>
        <taxon>Panicoideae</taxon>
        <taxon>Panicodae</taxon>
        <taxon>Paniceae</taxon>
        <taxon>Cenchrinae</taxon>
        <taxon>Setaria</taxon>
    </lineage>
</organism>
<evidence type="ECO:0000313" key="2">
    <source>
        <dbReference type="Proteomes" id="UP000004995"/>
    </source>
</evidence>
<dbReference type="HOGENOM" id="CLU_2350682_0_0_1"/>
<name>K3YB51_SETIT</name>
<keyword evidence="2" id="KW-1185">Reference proteome</keyword>
<protein>
    <submittedName>
        <fullName evidence="1">Uncharacterized protein</fullName>
    </submittedName>
</protein>
<dbReference type="EnsemblPlants" id="KQK97761">
    <property type="protein sequence ID" value="KQK97761"/>
    <property type="gene ID" value="SETIT_011445mg"/>
</dbReference>
<dbReference type="Proteomes" id="UP000004995">
    <property type="component" value="Unassembled WGS sequence"/>
</dbReference>